<dbReference type="CDD" id="cd02951">
    <property type="entry name" value="SoxW"/>
    <property type="match status" value="1"/>
</dbReference>
<comment type="caution">
    <text evidence="3">The sequence shown here is derived from an EMBL/GenBank/DDBJ whole genome shotgun (WGS) entry which is preliminary data.</text>
</comment>
<dbReference type="InterPro" id="IPR012336">
    <property type="entry name" value="Thioredoxin-like_fold"/>
</dbReference>
<organism evidence="3 4">
    <name type="scientific">Minwuia thermotolerans</name>
    <dbReference type="NCBI Taxonomy" id="2056226"/>
    <lineage>
        <taxon>Bacteria</taxon>
        <taxon>Pseudomonadati</taxon>
        <taxon>Pseudomonadota</taxon>
        <taxon>Alphaproteobacteria</taxon>
        <taxon>Minwuiales</taxon>
        <taxon>Minwuiaceae</taxon>
        <taxon>Minwuia</taxon>
    </lineage>
</organism>
<sequence>MLTRLFLAFALVLPAAGAHAAKLGEDGLHKEDWFAITFRDIREDMADAAAQGKRLALIFEQRGCIYCKKVHEEVLSDPQVRDYIKANYLVVQYNLYGDEEVVDLDGETLTEKTAGRKWGIVFTPTILFMPETAGEELSASQAAVAAMPGAFRKGTFLDMFTWVREKRYQTDEDFQRFHARRIREREAAGVQNTD</sequence>
<gene>
    <name evidence="3" type="ORF">CVT23_07230</name>
</gene>
<evidence type="ECO:0000259" key="2">
    <source>
        <dbReference type="Pfam" id="PF13098"/>
    </source>
</evidence>
<evidence type="ECO:0000313" key="3">
    <source>
        <dbReference type="EMBL" id="PJK30185.1"/>
    </source>
</evidence>
<dbReference type="SUPFAM" id="SSF52833">
    <property type="entry name" value="Thioredoxin-like"/>
    <property type="match status" value="1"/>
</dbReference>
<keyword evidence="1" id="KW-0732">Signal</keyword>
<proteinExistence type="predicted"/>
<reference evidence="3 4" key="1">
    <citation type="submission" date="2017-11" db="EMBL/GenBank/DDBJ databases">
        <title>Draft genome sequence of Rhizobiales bacterium SY3-13.</title>
        <authorList>
            <person name="Sun C."/>
        </authorList>
    </citation>
    <scope>NUCLEOTIDE SEQUENCE [LARGE SCALE GENOMIC DNA]</scope>
    <source>
        <strain evidence="3 4">SY3-13</strain>
    </source>
</reference>
<protein>
    <submittedName>
        <fullName evidence="3">Thioredoxin</fullName>
    </submittedName>
</protein>
<dbReference type="EMBL" id="PHIG01000029">
    <property type="protein sequence ID" value="PJK30185.1"/>
    <property type="molecule type" value="Genomic_DNA"/>
</dbReference>
<dbReference type="RefSeq" id="WP_109795383.1">
    <property type="nucleotide sequence ID" value="NZ_PHIG01000029.1"/>
</dbReference>
<keyword evidence="4" id="KW-1185">Reference proteome</keyword>
<dbReference type="InterPro" id="IPR041737">
    <property type="entry name" value="SoxW"/>
</dbReference>
<dbReference type="Proteomes" id="UP000229498">
    <property type="component" value="Unassembled WGS sequence"/>
</dbReference>
<accession>A0A2M9G3A0</accession>
<evidence type="ECO:0000313" key="4">
    <source>
        <dbReference type="Proteomes" id="UP000229498"/>
    </source>
</evidence>
<dbReference type="AlphaFoldDB" id="A0A2M9G3A0"/>
<feature type="domain" description="Thioredoxin-like fold" evidence="2">
    <location>
        <begin position="48"/>
        <end position="132"/>
    </location>
</feature>
<feature type="signal peptide" evidence="1">
    <location>
        <begin position="1"/>
        <end position="20"/>
    </location>
</feature>
<dbReference type="Gene3D" id="3.40.30.10">
    <property type="entry name" value="Glutaredoxin"/>
    <property type="match status" value="1"/>
</dbReference>
<evidence type="ECO:0000256" key="1">
    <source>
        <dbReference type="SAM" id="SignalP"/>
    </source>
</evidence>
<dbReference type="Pfam" id="PF13098">
    <property type="entry name" value="Thioredoxin_2"/>
    <property type="match status" value="1"/>
</dbReference>
<name>A0A2M9G3A0_9PROT</name>
<dbReference type="OrthoDB" id="9811036at2"/>
<feature type="chain" id="PRO_5015006523" evidence="1">
    <location>
        <begin position="21"/>
        <end position="194"/>
    </location>
</feature>
<dbReference type="InterPro" id="IPR036249">
    <property type="entry name" value="Thioredoxin-like_sf"/>
</dbReference>